<reference evidence="1 2" key="1">
    <citation type="journal article" date="2016" name="Genome Announc.">
        <title>Draft Genome Sequence of the Thermotolerant Cyanobacterium Desertifilum sp. IPPAS B-1220.</title>
        <authorList>
            <person name="Mironov K.S."/>
            <person name="Sinetova M.A."/>
            <person name="Bolatkhan K."/>
            <person name="Zayadan B.K."/>
            <person name="Ustinova V.V."/>
            <person name="Kupriyanova E.V."/>
            <person name="Skrypnik A.N."/>
            <person name="Gogoleva N.E."/>
            <person name="Gogolev Y.V."/>
            <person name="Los D.A."/>
        </authorList>
    </citation>
    <scope>NUCLEOTIDE SEQUENCE [LARGE SCALE GENOMIC DNA]</scope>
    <source>
        <strain evidence="1 2">IPPAS B-1220</strain>
    </source>
</reference>
<proteinExistence type="predicted"/>
<keyword evidence="2" id="KW-1185">Reference proteome</keyword>
<name>A0ACD5H2V6_9CYAN</name>
<sequence>MSGGGRCNVTHACFDPAVLVQNYPRGGKALRGSFSRFQPRDTVKWFEDRGVKLKTEEDDRMFPVTDRSETIVECLIEEAIAAGVDIRTGISVQGIQHKLVDDKPRFEVRLKSGQIILGDRILLATGSNPLGYQIARSLGHTIIPPFLPYLPLTLPIRACKTYPELQSTTREFASTTPNSNKPVPVLITHWGLSGTGGLETFRLGR</sequence>
<evidence type="ECO:0000313" key="1">
    <source>
        <dbReference type="EMBL" id="XPM67176.1"/>
    </source>
</evidence>
<accession>A0ACD5H2V6</accession>
<evidence type="ECO:0000313" key="2">
    <source>
        <dbReference type="Proteomes" id="UP000095472"/>
    </source>
</evidence>
<dbReference type="Proteomes" id="UP000095472">
    <property type="component" value="Chromosome"/>
</dbReference>
<protein>
    <submittedName>
        <fullName evidence="1">NAD(P)/FAD-dependent oxidoreductase</fullName>
    </submittedName>
</protein>
<organism evidence="1 2">
    <name type="scientific">Desertifilum tharense IPPAS B-1220</name>
    <dbReference type="NCBI Taxonomy" id="1781255"/>
    <lineage>
        <taxon>Bacteria</taxon>
        <taxon>Bacillati</taxon>
        <taxon>Cyanobacteriota</taxon>
        <taxon>Cyanophyceae</taxon>
        <taxon>Desertifilales</taxon>
        <taxon>Desertifilaceae</taxon>
        <taxon>Desertifilum</taxon>
    </lineage>
</organism>
<dbReference type="EMBL" id="CP182909">
    <property type="protein sequence ID" value="XPM67176.1"/>
    <property type="molecule type" value="Genomic_DNA"/>
</dbReference>
<gene>
    <name evidence="1" type="ORF">BH720_017075</name>
</gene>